<keyword evidence="2" id="KW-0186">Copper</keyword>
<evidence type="ECO:0000259" key="4">
    <source>
        <dbReference type="Pfam" id="PF04234"/>
    </source>
</evidence>
<sequence length="119" mass="12521">MSVTKAFLAVVLSAAFLVLGQAFAHVTIKASSIEDGATLRVAPDEFSFSYSADVRLVGITLSGPESEDEALSFAPDSGFASAYQASLPELGPGSYLIEWRAMAKDGHVMQGSISFDIVD</sequence>
<keyword evidence="1 3" id="KW-0732">Signal</keyword>
<dbReference type="HOGENOM" id="CLU_087859_4_0_5"/>
<accession>E0TI00</accession>
<dbReference type="GO" id="GO:0042597">
    <property type="term" value="C:periplasmic space"/>
    <property type="evidence" value="ECO:0007669"/>
    <property type="project" value="InterPro"/>
</dbReference>
<reference evidence="6" key="1">
    <citation type="submission" date="2010-08" db="EMBL/GenBank/DDBJ databases">
        <title>Genome sequence of Parvularcula bermudensis HTCC2503.</title>
        <authorList>
            <person name="Kang D.-M."/>
            <person name="Oh H.-M."/>
            <person name="Cho J.-C."/>
        </authorList>
    </citation>
    <scope>NUCLEOTIDE SEQUENCE [LARGE SCALE GENOMIC DNA]</scope>
    <source>
        <strain evidence="6">ATCC BAA-594 / HTCC2503 / KCTC 12087</strain>
    </source>
</reference>
<name>E0TI00_PARBH</name>
<dbReference type="InterPro" id="IPR014756">
    <property type="entry name" value="Ig_E-set"/>
</dbReference>
<dbReference type="Gene3D" id="2.60.40.1220">
    <property type="match status" value="1"/>
</dbReference>
<evidence type="ECO:0000256" key="2">
    <source>
        <dbReference type="ARBA" id="ARBA00023008"/>
    </source>
</evidence>
<dbReference type="Proteomes" id="UP000001302">
    <property type="component" value="Chromosome"/>
</dbReference>
<dbReference type="GO" id="GO:0005507">
    <property type="term" value="F:copper ion binding"/>
    <property type="evidence" value="ECO:0007669"/>
    <property type="project" value="InterPro"/>
</dbReference>
<dbReference type="RefSeq" id="WP_013301785.1">
    <property type="nucleotide sequence ID" value="NC_014414.1"/>
</dbReference>
<reference evidence="5 6" key="2">
    <citation type="journal article" date="2011" name="J. Bacteriol.">
        <title>Complete genome sequence of strain HTCC2503T of Parvularcula bermudensis, the type species of the order "Parvularculales" in the class Alphaproteobacteria.</title>
        <authorList>
            <person name="Oh H.M."/>
            <person name="Kang I."/>
            <person name="Vergin K.L."/>
            <person name="Kang D."/>
            <person name="Rhee K.H."/>
            <person name="Giovannoni S.J."/>
            <person name="Cho J.C."/>
        </authorList>
    </citation>
    <scope>NUCLEOTIDE SEQUENCE [LARGE SCALE GENOMIC DNA]</scope>
    <source>
        <strain evidence="6">ATCC BAA-594 / HTCC2503 / KCTC 12087</strain>
    </source>
</reference>
<evidence type="ECO:0000313" key="6">
    <source>
        <dbReference type="Proteomes" id="UP000001302"/>
    </source>
</evidence>
<dbReference type="InterPro" id="IPR014755">
    <property type="entry name" value="Cu-Rt/internalin_Ig-like"/>
</dbReference>
<dbReference type="SUPFAM" id="SSF81296">
    <property type="entry name" value="E set domains"/>
    <property type="match status" value="1"/>
</dbReference>
<evidence type="ECO:0000256" key="3">
    <source>
        <dbReference type="SAM" id="SignalP"/>
    </source>
</evidence>
<proteinExistence type="predicted"/>
<dbReference type="KEGG" id="pbr:PB2503_00210"/>
<organism evidence="5 6">
    <name type="scientific">Parvularcula bermudensis (strain ATCC BAA-594 / HTCC2503 / KCTC 12087)</name>
    <dbReference type="NCBI Taxonomy" id="314260"/>
    <lineage>
        <taxon>Bacteria</taxon>
        <taxon>Pseudomonadati</taxon>
        <taxon>Pseudomonadota</taxon>
        <taxon>Alphaproteobacteria</taxon>
        <taxon>Parvularculales</taxon>
        <taxon>Parvularculaceae</taxon>
        <taxon>Parvularcula</taxon>
    </lineage>
</organism>
<feature type="signal peptide" evidence="3">
    <location>
        <begin position="1"/>
        <end position="24"/>
    </location>
</feature>
<protein>
    <recommendedName>
        <fullName evidence="4">CopC domain-containing protein</fullName>
    </recommendedName>
</protein>
<dbReference type="eggNOG" id="COG2372">
    <property type="taxonomic scope" value="Bacteria"/>
</dbReference>
<feature type="chain" id="PRO_5003140737" description="CopC domain-containing protein" evidence="3">
    <location>
        <begin position="25"/>
        <end position="119"/>
    </location>
</feature>
<evidence type="ECO:0000313" key="5">
    <source>
        <dbReference type="EMBL" id="ADM10811.1"/>
    </source>
</evidence>
<dbReference type="Pfam" id="PF04234">
    <property type="entry name" value="CopC"/>
    <property type="match status" value="1"/>
</dbReference>
<dbReference type="InterPro" id="IPR007348">
    <property type="entry name" value="CopC_dom"/>
</dbReference>
<dbReference type="AlphaFoldDB" id="E0TI00"/>
<dbReference type="EMBL" id="CP002156">
    <property type="protein sequence ID" value="ADM10811.1"/>
    <property type="molecule type" value="Genomic_DNA"/>
</dbReference>
<evidence type="ECO:0000256" key="1">
    <source>
        <dbReference type="ARBA" id="ARBA00022729"/>
    </source>
</evidence>
<dbReference type="STRING" id="314260.PB2503_00210"/>
<dbReference type="OrthoDB" id="9796814at2"/>
<keyword evidence="6" id="KW-1185">Reference proteome</keyword>
<gene>
    <name evidence="5" type="ordered locus">PB2503_00210</name>
</gene>
<dbReference type="GO" id="GO:0046688">
    <property type="term" value="P:response to copper ion"/>
    <property type="evidence" value="ECO:0007669"/>
    <property type="project" value="InterPro"/>
</dbReference>
<feature type="domain" description="CopC" evidence="4">
    <location>
        <begin position="25"/>
        <end position="117"/>
    </location>
</feature>